<evidence type="ECO:0000313" key="1">
    <source>
        <dbReference type="EMBL" id="TCO23742.1"/>
    </source>
</evidence>
<evidence type="ECO:0000313" key="2">
    <source>
        <dbReference type="Proteomes" id="UP000295684"/>
    </source>
</evidence>
<dbReference type="AlphaFoldDB" id="A0A4R2HAH8"/>
<sequence>MCLYLLNMIDNVKHRQIYLIFLFAIAFISCKQDNRPDVSHINLDIKIDRFDKSLYANKSKNPSEVDRQMAKNYGFFYDDYIHRMIGSPEYSNDQVLNTLFKDQAYTDLTKDVDSIFPNLKLQEAGLTETFKYIKYYYPKAKIPKFISFVSGFAYQMPVGDNYLGIGLDMFLGKDSKFYKAIVQSVPLYLSRRFTPEYIVPRVAETYAHEELFVEPDENHTLLSKMIFQGKILYFLDQVLPESTTDSIKIGYSTEQLEWAKQFEGDIWAYFLENNYLYETDYQKIQVFLSEGPFTPGLGENRNSAPKLGTWTGWQIVRKYMEENPNVTLQQLMADQDAQKILNQSKYKPKQK</sequence>
<dbReference type="Pfam" id="PF25594">
    <property type="entry name" value="GldB_lipo"/>
    <property type="match status" value="1"/>
</dbReference>
<gene>
    <name evidence="1" type="ORF">EV200_105211</name>
</gene>
<dbReference type="InterPro" id="IPR019853">
    <property type="entry name" value="GldB-like"/>
</dbReference>
<name>A0A4R2HAH8_9SPHI</name>
<organism evidence="1 2">
    <name type="scientific">Pedobacter psychrotolerans</name>
    <dbReference type="NCBI Taxonomy" id="1843235"/>
    <lineage>
        <taxon>Bacteria</taxon>
        <taxon>Pseudomonadati</taxon>
        <taxon>Bacteroidota</taxon>
        <taxon>Sphingobacteriia</taxon>
        <taxon>Sphingobacteriales</taxon>
        <taxon>Sphingobacteriaceae</taxon>
        <taxon>Pedobacter</taxon>
    </lineage>
</organism>
<proteinExistence type="predicted"/>
<reference evidence="1 2" key="1">
    <citation type="submission" date="2019-03" db="EMBL/GenBank/DDBJ databases">
        <title>Genomic Encyclopedia of Type Strains, Phase IV (KMG-IV): sequencing the most valuable type-strain genomes for metagenomic binning, comparative biology and taxonomic classification.</title>
        <authorList>
            <person name="Goeker M."/>
        </authorList>
    </citation>
    <scope>NUCLEOTIDE SEQUENCE [LARGE SCALE GENOMIC DNA]</scope>
    <source>
        <strain evidence="1 2">DSM 103236</strain>
    </source>
</reference>
<dbReference type="Proteomes" id="UP000295684">
    <property type="component" value="Unassembled WGS sequence"/>
</dbReference>
<accession>A0A4R2HAH8</accession>
<keyword evidence="1" id="KW-0449">Lipoprotein</keyword>
<comment type="caution">
    <text evidence="1">The sequence shown here is derived from an EMBL/GenBank/DDBJ whole genome shotgun (WGS) entry which is preliminary data.</text>
</comment>
<dbReference type="EMBL" id="SLWO01000005">
    <property type="protein sequence ID" value="TCO23742.1"/>
    <property type="molecule type" value="Genomic_DNA"/>
</dbReference>
<dbReference type="NCBIfam" id="TIGR03514">
    <property type="entry name" value="GldB_lipo"/>
    <property type="match status" value="1"/>
</dbReference>
<protein>
    <submittedName>
        <fullName evidence="1">Gliding motility-associated lipoprotein GldB</fullName>
    </submittedName>
</protein>